<evidence type="ECO:0000313" key="6">
    <source>
        <dbReference type="Proteomes" id="UP000237749"/>
    </source>
</evidence>
<dbReference type="GO" id="GO:0003677">
    <property type="term" value="F:DNA binding"/>
    <property type="evidence" value="ECO:0007669"/>
    <property type="project" value="UniProtKB-KW"/>
</dbReference>
<evidence type="ECO:0000256" key="3">
    <source>
        <dbReference type="ARBA" id="ARBA00023163"/>
    </source>
</evidence>
<evidence type="ECO:0000256" key="2">
    <source>
        <dbReference type="ARBA" id="ARBA00023125"/>
    </source>
</evidence>
<dbReference type="InterPro" id="IPR052067">
    <property type="entry name" value="Metal_resp_HTH_trans_reg"/>
</dbReference>
<dbReference type="InterPro" id="IPR011991">
    <property type="entry name" value="ArsR-like_HTH"/>
</dbReference>
<keyword evidence="3" id="KW-0804">Transcription</keyword>
<dbReference type="SUPFAM" id="SSF46785">
    <property type="entry name" value="Winged helix' DNA-binding domain"/>
    <property type="match status" value="1"/>
</dbReference>
<dbReference type="PRINTS" id="PR00598">
    <property type="entry name" value="HTHMARR"/>
</dbReference>
<keyword evidence="2" id="KW-0238">DNA-binding</keyword>
<proteinExistence type="predicted"/>
<feature type="domain" description="HTH marR-type" evidence="4">
    <location>
        <begin position="2"/>
        <end position="140"/>
    </location>
</feature>
<dbReference type="Gene3D" id="1.10.10.10">
    <property type="entry name" value="Winged helix-like DNA-binding domain superfamily/Winged helix DNA-binding domain"/>
    <property type="match status" value="1"/>
</dbReference>
<comment type="caution">
    <text evidence="5">The sequence shown here is derived from an EMBL/GenBank/DDBJ whole genome shotgun (WGS) entry which is preliminary data.</text>
</comment>
<dbReference type="PANTHER" id="PTHR35790:SF4">
    <property type="entry name" value="HTH-TYPE TRANSCRIPTIONAL REGULATOR PCHR"/>
    <property type="match status" value="1"/>
</dbReference>
<keyword evidence="6" id="KW-1185">Reference proteome</keyword>
<dbReference type="InterPro" id="IPR036388">
    <property type="entry name" value="WH-like_DNA-bd_sf"/>
</dbReference>
<dbReference type="PROSITE" id="PS50995">
    <property type="entry name" value="HTH_MARR_2"/>
    <property type="match status" value="1"/>
</dbReference>
<dbReference type="PANTHER" id="PTHR35790">
    <property type="entry name" value="HTH-TYPE TRANSCRIPTIONAL REGULATOR PCHR"/>
    <property type="match status" value="1"/>
</dbReference>
<dbReference type="RefSeq" id="WP_104437258.1">
    <property type="nucleotide sequence ID" value="NZ_PTJA01000006.1"/>
</dbReference>
<evidence type="ECO:0000313" key="5">
    <source>
        <dbReference type="EMBL" id="PPK80560.1"/>
    </source>
</evidence>
<protein>
    <submittedName>
        <fullName evidence="5">MarR family transcriptional regulator</fullName>
    </submittedName>
</protein>
<dbReference type="SMART" id="SM00347">
    <property type="entry name" value="HTH_MARR"/>
    <property type="match status" value="1"/>
</dbReference>
<sequence length="145" mass="16590">MKVELMERIYSLINIFNAESKQARDYGTGDLLHHSEVHLIVAMFNHKDANASELAQALGVTNGAVTQVANKLVKKGLIERYKENGNKKDTFFRLTRQGETVYYGHERHHEEMHADAIKFMNSLNENDVNVIITLFDKLTEKMPPC</sequence>
<dbReference type="Pfam" id="PF01047">
    <property type="entry name" value="MarR"/>
    <property type="match status" value="1"/>
</dbReference>
<dbReference type="InterPro" id="IPR000835">
    <property type="entry name" value="HTH_MarR-typ"/>
</dbReference>
<organism evidence="5 6">
    <name type="scientific">Lacrimispora xylanisolvens</name>
    <dbReference type="NCBI Taxonomy" id="384636"/>
    <lineage>
        <taxon>Bacteria</taxon>
        <taxon>Bacillati</taxon>
        <taxon>Bacillota</taxon>
        <taxon>Clostridia</taxon>
        <taxon>Lachnospirales</taxon>
        <taxon>Lachnospiraceae</taxon>
        <taxon>Lacrimispora</taxon>
    </lineage>
</organism>
<name>A0A2S6HS94_9FIRM</name>
<keyword evidence="1" id="KW-0805">Transcription regulation</keyword>
<accession>A0A2S6HS94</accession>
<gene>
    <name evidence="5" type="ORF">BXY41_106150</name>
</gene>
<dbReference type="Proteomes" id="UP000237749">
    <property type="component" value="Unassembled WGS sequence"/>
</dbReference>
<reference evidence="5 6" key="1">
    <citation type="submission" date="2018-02" db="EMBL/GenBank/DDBJ databases">
        <title>Genomic Encyclopedia of Archaeal and Bacterial Type Strains, Phase II (KMG-II): from individual species to whole genera.</title>
        <authorList>
            <person name="Goeker M."/>
        </authorList>
    </citation>
    <scope>NUCLEOTIDE SEQUENCE [LARGE SCALE GENOMIC DNA]</scope>
    <source>
        <strain evidence="5 6">DSM 3808</strain>
    </source>
</reference>
<dbReference type="GO" id="GO:0003700">
    <property type="term" value="F:DNA-binding transcription factor activity"/>
    <property type="evidence" value="ECO:0007669"/>
    <property type="project" value="InterPro"/>
</dbReference>
<dbReference type="AlphaFoldDB" id="A0A2S6HS94"/>
<dbReference type="EMBL" id="PTJA01000006">
    <property type="protein sequence ID" value="PPK80560.1"/>
    <property type="molecule type" value="Genomic_DNA"/>
</dbReference>
<dbReference type="CDD" id="cd00090">
    <property type="entry name" value="HTH_ARSR"/>
    <property type="match status" value="1"/>
</dbReference>
<dbReference type="OrthoDB" id="362708at2"/>
<dbReference type="InterPro" id="IPR036390">
    <property type="entry name" value="WH_DNA-bd_sf"/>
</dbReference>
<evidence type="ECO:0000259" key="4">
    <source>
        <dbReference type="PROSITE" id="PS50995"/>
    </source>
</evidence>
<evidence type="ECO:0000256" key="1">
    <source>
        <dbReference type="ARBA" id="ARBA00023015"/>
    </source>
</evidence>